<keyword evidence="11" id="KW-0807">Transducer</keyword>
<dbReference type="AlphaFoldDB" id="A0A099ZRJ4"/>
<evidence type="ECO:0000259" key="14">
    <source>
        <dbReference type="PROSITE" id="PS50262"/>
    </source>
</evidence>
<protein>
    <submittedName>
        <fullName evidence="15">Olfactory receptor 14A16</fullName>
    </submittedName>
</protein>
<feature type="transmembrane region" description="Helical" evidence="12">
    <location>
        <begin position="147"/>
        <end position="173"/>
    </location>
</feature>
<evidence type="ECO:0000256" key="2">
    <source>
        <dbReference type="ARBA" id="ARBA00004651"/>
    </source>
</evidence>
<dbReference type="EMBL" id="KL896609">
    <property type="protein sequence ID" value="KGL83603.1"/>
    <property type="molecule type" value="Genomic_DNA"/>
</dbReference>
<sequence>LHIPMYFLLNLSLLDLGSISTTLPKSMHNSPMDTRAVSYVGCVGQVLSFTIFVSAEYSLLTVMAYDCYIAICRPLHYVTLLGSRASVKLAVAAWLTGFLYGSLHTGNTFFLPLCQGNVVEQLLCEIPQILTLSCSDSCPREIGIIGFSAYLCFRCFIFIVVSYVQIFTAVLWIPSEQGWHKAFSMCLLHLAMVSLFVSTSFFFAYLKPPSSSSAALDLVVALLYAVVPLTLNLLIYRMRNKQLKGALRKLVT</sequence>
<evidence type="ECO:0000256" key="10">
    <source>
        <dbReference type="ARBA" id="ARBA00023170"/>
    </source>
</evidence>
<keyword evidence="4" id="KW-0716">Sensory transduction</keyword>
<comment type="subcellular location">
    <subcellularLocation>
        <location evidence="2">Cell membrane</location>
        <topology evidence="2">Multi-pass membrane protein</topology>
    </subcellularLocation>
</comment>
<evidence type="ECO:0000256" key="8">
    <source>
        <dbReference type="ARBA" id="ARBA00023040"/>
    </source>
</evidence>
<evidence type="ECO:0000256" key="11">
    <source>
        <dbReference type="ARBA" id="ARBA00023224"/>
    </source>
</evidence>
<feature type="transmembrane region" description="Helical" evidence="12">
    <location>
        <begin position="185"/>
        <end position="206"/>
    </location>
</feature>
<comment type="function">
    <text evidence="1">Odorant receptor.</text>
</comment>
<keyword evidence="16" id="KW-1185">Reference proteome</keyword>
<keyword evidence="13" id="KW-0732">Signal</keyword>
<feature type="non-terminal residue" evidence="15">
    <location>
        <position position="252"/>
    </location>
</feature>
<feature type="chain" id="PRO_5001966445" evidence="13">
    <location>
        <begin position="20"/>
        <end position="252"/>
    </location>
</feature>
<keyword evidence="10 15" id="KW-0675">Receptor</keyword>
<feature type="domain" description="G-protein coupled receptors family 1 profile" evidence="14">
    <location>
        <begin position="1"/>
        <end position="236"/>
    </location>
</feature>
<dbReference type="PRINTS" id="PR00245">
    <property type="entry name" value="OLFACTORYR"/>
</dbReference>
<dbReference type="InterPro" id="IPR050516">
    <property type="entry name" value="Olfactory_GPCR"/>
</dbReference>
<dbReference type="SUPFAM" id="SSF81321">
    <property type="entry name" value="Family A G protein-coupled receptor-like"/>
    <property type="match status" value="1"/>
</dbReference>
<keyword evidence="9 12" id="KW-0472">Membrane</keyword>
<dbReference type="Pfam" id="PF13853">
    <property type="entry name" value="7tm_4"/>
    <property type="match status" value="1"/>
</dbReference>
<dbReference type="Gene3D" id="1.20.1070.10">
    <property type="entry name" value="Rhodopsin 7-helix transmembrane proteins"/>
    <property type="match status" value="1"/>
</dbReference>
<feature type="transmembrane region" description="Helical" evidence="12">
    <location>
        <begin position="218"/>
        <end position="236"/>
    </location>
</feature>
<evidence type="ECO:0000256" key="12">
    <source>
        <dbReference type="SAM" id="Phobius"/>
    </source>
</evidence>
<evidence type="ECO:0000256" key="1">
    <source>
        <dbReference type="ARBA" id="ARBA00002936"/>
    </source>
</evidence>
<evidence type="ECO:0000256" key="7">
    <source>
        <dbReference type="ARBA" id="ARBA00022989"/>
    </source>
</evidence>
<dbReference type="InterPro" id="IPR017452">
    <property type="entry name" value="GPCR_Rhodpsn_7TM"/>
</dbReference>
<evidence type="ECO:0000256" key="5">
    <source>
        <dbReference type="ARBA" id="ARBA00022692"/>
    </source>
</evidence>
<evidence type="ECO:0000256" key="6">
    <source>
        <dbReference type="ARBA" id="ARBA00022725"/>
    </source>
</evidence>
<dbReference type="PANTHER" id="PTHR26452">
    <property type="entry name" value="OLFACTORY RECEPTOR"/>
    <property type="match status" value="1"/>
</dbReference>
<evidence type="ECO:0000256" key="9">
    <source>
        <dbReference type="ARBA" id="ARBA00023136"/>
    </source>
</evidence>
<dbReference type="InterPro" id="IPR000725">
    <property type="entry name" value="Olfact_rcpt"/>
</dbReference>
<gene>
    <name evidence="15" type="ORF">N309_11942</name>
</gene>
<dbReference type="GO" id="GO:0004984">
    <property type="term" value="F:olfactory receptor activity"/>
    <property type="evidence" value="ECO:0007669"/>
    <property type="project" value="InterPro"/>
</dbReference>
<dbReference type="PROSITE" id="PS50262">
    <property type="entry name" value="G_PROTEIN_RECEP_F1_2"/>
    <property type="match status" value="1"/>
</dbReference>
<name>A0A099ZRJ4_TINGU</name>
<keyword evidence="7 12" id="KW-1133">Transmembrane helix</keyword>
<evidence type="ECO:0000256" key="3">
    <source>
        <dbReference type="ARBA" id="ARBA00022475"/>
    </source>
</evidence>
<feature type="non-terminal residue" evidence="15">
    <location>
        <position position="1"/>
    </location>
</feature>
<keyword evidence="8" id="KW-0297">G-protein coupled receptor</keyword>
<dbReference type="GO" id="GO:0005886">
    <property type="term" value="C:plasma membrane"/>
    <property type="evidence" value="ECO:0007669"/>
    <property type="project" value="UniProtKB-SubCell"/>
</dbReference>
<keyword evidence="3" id="KW-1003">Cell membrane</keyword>
<feature type="transmembrane region" description="Helical" evidence="12">
    <location>
        <begin position="36"/>
        <end position="55"/>
    </location>
</feature>
<evidence type="ECO:0000313" key="16">
    <source>
        <dbReference type="Proteomes" id="UP000053641"/>
    </source>
</evidence>
<organism evidence="15 16">
    <name type="scientific">Tinamus guttatus</name>
    <name type="common">White-throated tinamou</name>
    <dbReference type="NCBI Taxonomy" id="94827"/>
    <lineage>
        <taxon>Eukaryota</taxon>
        <taxon>Metazoa</taxon>
        <taxon>Chordata</taxon>
        <taxon>Craniata</taxon>
        <taxon>Vertebrata</taxon>
        <taxon>Euteleostomi</taxon>
        <taxon>Archelosauria</taxon>
        <taxon>Archosauria</taxon>
        <taxon>Dinosauria</taxon>
        <taxon>Saurischia</taxon>
        <taxon>Theropoda</taxon>
        <taxon>Coelurosauria</taxon>
        <taxon>Aves</taxon>
        <taxon>Palaeognathae</taxon>
        <taxon>Tinamiformes</taxon>
        <taxon>Tinamidae</taxon>
        <taxon>Tinamus</taxon>
    </lineage>
</organism>
<keyword evidence="5 12" id="KW-0812">Transmembrane</keyword>
<dbReference type="FunFam" id="1.20.1070.10:FF:000037">
    <property type="entry name" value="Olfactory receptor"/>
    <property type="match status" value="1"/>
</dbReference>
<reference evidence="15 16" key="1">
    <citation type="submission" date="2014-06" db="EMBL/GenBank/DDBJ databases">
        <title>Genome evolution of avian class.</title>
        <authorList>
            <person name="Zhang G."/>
            <person name="Li C."/>
        </authorList>
    </citation>
    <scope>NUCLEOTIDE SEQUENCE [LARGE SCALE GENOMIC DNA]</scope>
    <source>
        <strain evidence="15">BGI_N309</strain>
    </source>
</reference>
<evidence type="ECO:0000256" key="13">
    <source>
        <dbReference type="SAM" id="SignalP"/>
    </source>
</evidence>
<dbReference type="Proteomes" id="UP000053641">
    <property type="component" value="Unassembled WGS sequence"/>
</dbReference>
<evidence type="ECO:0000256" key="4">
    <source>
        <dbReference type="ARBA" id="ARBA00022606"/>
    </source>
</evidence>
<dbReference type="GO" id="GO:0004930">
    <property type="term" value="F:G protein-coupled receptor activity"/>
    <property type="evidence" value="ECO:0007669"/>
    <property type="project" value="UniProtKB-KW"/>
</dbReference>
<evidence type="ECO:0000313" key="15">
    <source>
        <dbReference type="EMBL" id="KGL83603.1"/>
    </source>
</evidence>
<dbReference type="STRING" id="94827.A0A099ZRJ4"/>
<feature type="signal peptide" evidence="13">
    <location>
        <begin position="1"/>
        <end position="19"/>
    </location>
</feature>
<proteinExistence type="predicted"/>
<accession>A0A099ZRJ4</accession>
<keyword evidence="6" id="KW-0552">Olfaction</keyword>